<evidence type="ECO:0000313" key="2">
    <source>
        <dbReference type="Proteomes" id="UP000803844"/>
    </source>
</evidence>
<keyword evidence="2" id="KW-1185">Reference proteome</keyword>
<name>A0A9P4XSR5_CRYP1</name>
<proteinExistence type="predicted"/>
<dbReference type="GeneID" id="63842971"/>
<organism evidence="1 2">
    <name type="scientific">Cryphonectria parasitica (strain ATCC 38755 / EP155)</name>
    <dbReference type="NCBI Taxonomy" id="660469"/>
    <lineage>
        <taxon>Eukaryota</taxon>
        <taxon>Fungi</taxon>
        <taxon>Dikarya</taxon>
        <taxon>Ascomycota</taxon>
        <taxon>Pezizomycotina</taxon>
        <taxon>Sordariomycetes</taxon>
        <taxon>Sordariomycetidae</taxon>
        <taxon>Diaporthales</taxon>
        <taxon>Cryphonectriaceae</taxon>
        <taxon>Cryphonectria-Endothia species complex</taxon>
        <taxon>Cryphonectria</taxon>
    </lineage>
</organism>
<gene>
    <name evidence="1" type="ORF">M406DRAFT_75446</name>
</gene>
<comment type="caution">
    <text evidence="1">The sequence shown here is derived from an EMBL/GenBank/DDBJ whole genome shotgun (WGS) entry which is preliminary data.</text>
</comment>
<accession>A0A9P4XSR5</accession>
<evidence type="ECO:0000313" key="1">
    <source>
        <dbReference type="EMBL" id="KAF3760091.1"/>
    </source>
</evidence>
<sequence>MASANTGLGNPEDLGWYIALLASFQVSRRDAQHIEDANREFRFDPEQYYKSDAHDTNDTAHYWAGRNDPEELSGPYFGLPWKHALKNERSFVLGSLDRELGDKSKCACDFQLADSNANGSRGAELN</sequence>
<dbReference type="Proteomes" id="UP000803844">
    <property type="component" value="Unassembled WGS sequence"/>
</dbReference>
<protein>
    <submittedName>
        <fullName evidence="1">Uncharacterized protein</fullName>
    </submittedName>
</protein>
<dbReference type="AlphaFoldDB" id="A0A9P4XSR5"/>
<reference evidence="1" key="1">
    <citation type="journal article" date="2020" name="Phytopathology">
        <title>Genome sequence of the chestnut blight fungus Cryphonectria parasitica EP155: A fundamental resource for an archetypical invasive plant pathogen.</title>
        <authorList>
            <person name="Crouch J.A."/>
            <person name="Dawe A."/>
            <person name="Aerts A."/>
            <person name="Barry K."/>
            <person name="Churchill A.C.L."/>
            <person name="Grimwood J."/>
            <person name="Hillman B."/>
            <person name="Milgroom M.G."/>
            <person name="Pangilinan J."/>
            <person name="Smith M."/>
            <person name="Salamov A."/>
            <person name="Schmutz J."/>
            <person name="Yadav J."/>
            <person name="Grigoriev I.V."/>
            <person name="Nuss D."/>
        </authorList>
    </citation>
    <scope>NUCLEOTIDE SEQUENCE</scope>
    <source>
        <strain evidence="1">EP155</strain>
    </source>
</reference>
<dbReference type="RefSeq" id="XP_040771070.1">
    <property type="nucleotide sequence ID" value="XM_040925842.1"/>
</dbReference>
<dbReference type="EMBL" id="MU032354">
    <property type="protein sequence ID" value="KAF3760091.1"/>
    <property type="molecule type" value="Genomic_DNA"/>
</dbReference>